<organism evidence="1 2">
    <name type="scientific">Pleurodeles waltl</name>
    <name type="common">Iberian ribbed newt</name>
    <dbReference type="NCBI Taxonomy" id="8319"/>
    <lineage>
        <taxon>Eukaryota</taxon>
        <taxon>Metazoa</taxon>
        <taxon>Chordata</taxon>
        <taxon>Craniata</taxon>
        <taxon>Vertebrata</taxon>
        <taxon>Euteleostomi</taxon>
        <taxon>Amphibia</taxon>
        <taxon>Batrachia</taxon>
        <taxon>Caudata</taxon>
        <taxon>Salamandroidea</taxon>
        <taxon>Salamandridae</taxon>
        <taxon>Pleurodelinae</taxon>
        <taxon>Pleurodeles</taxon>
    </lineage>
</organism>
<dbReference type="AlphaFoldDB" id="A0AAV7LGN7"/>
<accession>A0AAV7LGN7</accession>
<dbReference type="EMBL" id="JANPWB010000015">
    <property type="protein sequence ID" value="KAJ1090159.1"/>
    <property type="molecule type" value="Genomic_DNA"/>
</dbReference>
<keyword evidence="2" id="KW-1185">Reference proteome</keyword>
<evidence type="ECO:0000313" key="1">
    <source>
        <dbReference type="EMBL" id="KAJ1090159.1"/>
    </source>
</evidence>
<protein>
    <submittedName>
        <fullName evidence="1">Uncharacterized protein</fullName>
    </submittedName>
</protein>
<dbReference type="Proteomes" id="UP001066276">
    <property type="component" value="Chromosome 11"/>
</dbReference>
<proteinExistence type="predicted"/>
<comment type="caution">
    <text evidence="1">The sequence shown here is derived from an EMBL/GenBank/DDBJ whole genome shotgun (WGS) entry which is preliminary data.</text>
</comment>
<reference evidence="1" key="1">
    <citation type="journal article" date="2022" name="bioRxiv">
        <title>Sequencing and chromosome-scale assembly of the giantPleurodeles waltlgenome.</title>
        <authorList>
            <person name="Brown T."/>
            <person name="Elewa A."/>
            <person name="Iarovenko S."/>
            <person name="Subramanian E."/>
            <person name="Araus A.J."/>
            <person name="Petzold A."/>
            <person name="Susuki M."/>
            <person name="Suzuki K.-i.T."/>
            <person name="Hayashi T."/>
            <person name="Toyoda A."/>
            <person name="Oliveira C."/>
            <person name="Osipova E."/>
            <person name="Leigh N.D."/>
            <person name="Simon A."/>
            <person name="Yun M.H."/>
        </authorList>
    </citation>
    <scope>NUCLEOTIDE SEQUENCE</scope>
    <source>
        <strain evidence="1">20211129_DDA</strain>
        <tissue evidence="1">Liver</tissue>
    </source>
</reference>
<sequence>MDTAEFRPPADTEHFCPFQLRHKGTGQRCVVSKEGSSERFGRDKLVDVQICTPPYFPYRKVISFPVFASQYGCVA</sequence>
<evidence type="ECO:0000313" key="2">
    <source>
        <dbReference type="Proteomes" id="UP001066276"/>
    </source>
</evidence>
<name>A0AAV7LGN7_PLEWA</name>
<gene>
    <name evidence="1" type="ORF">NDU88_003294</name>
</gene>